<protein>
    <submittedName>
        <fullName evidence="2">Uncharacterized protein</fullName>
    </submittedName>
</protein>
<evidence type="ECO:0000313" key="2">
    <source>
        <dbReference type="EMBL" id="JAD58979.1"/>
    </source>
</evidence>
<feature type="compositionally biased region" description="Basic residues" evidence="1">
    <location>
        <begin position="1"/>
        <end position="11"/>
    </location>
</feature>
<evidence type="ECO:0000256" key="1">
    <source>
        <dbReference type="SAM" id="MobiDB-lite"/>
    </source>
</evidence>
<sequence>MHREIKQRRGKEKVGKDEKRRVHGGQEQLGDVAMHVMKGTGSMACGMVSLVVRCCT</sequence>
<organism evidence="2">
    <name type="scientific">Arundo donax</name>
    <name type="common">Giant reed</name>
    <name type="synonym">Donax arundinaceus</name>
    <dbReference type="NCBI Taxonomy" id="35708"/>
    <lineage>
        <taxon>Eukaryota</taxon>
        <taxon>Viridiplantae</taxon>
        <taxon>Streptophyta</taxon>
        <taxon>Embryophyta</taxon>
        <taxon>Tracheophyta</taxon>
        <taxon>Spermatophyta</taxon>
        <taxon>Magnoliopsida</taxon>
        <taxon>Liliopsida</taxon>
        <taxon>Poales</taxon>
        <taxon>Poaceae</taxon>
        <taxon>PACMAD clade</taxon>
        <taxon>Arundinoideae</taxon>
        <taxon>Arundineae</taxon>
        <taxon>Arundo</taxon>
    </lineage>
</organism>
<proteinExistence type="predicted"/>
<accession>A0A0A9B4P5</accession>
<dbReference type="EMBL" id="GBRH01238916">
    <property type="protein sequence ID" value="JAD58979.1"/>
    <property type="molecule type" value="Transcribed_RNA"/>
</dbReference>
<feature type="region of interest" description="Disordered" evidence="1">
    <location>
        <begin position="1"/>
        <end position="29"/>
    </location>
</feature>
<reference evidence="2" key="1">
    <citation type="submission" date="2014-09" db="EMBL/GenBank/DDBJ databases">
        <authorList>
            <person name="Magalhaes I.L.F."/>
            <person name="Oliveira U."/>
            <person name="Santos F.R."/>
            <person name="Vidigal T.H.D.A."/>
            <person name="Brescovit A.D."/>
            <person name="Santos A.J."/>
        </authorList>
    </citation>
    <scope>NUCLEOTIDE SEQUENCE</scope>
    <source>
        <tissue evidence="2">Shoot tissue taken approximately 20 cm above the soil surface</tissue>
    </source>
</reference>
<reference evidence="2" key="2">
    <citation type="journal article" date="2015" name="Data Brief">
        <title>Shoot transcriptome of the giant reed, Arundo donax.</title>
        <authorList>
            <person name="Barrero R.A."/>
            <person name="Guerrero F.D."/>
            <person name="Moolhuijzen P."/>
            <person name="Goolsby J.A."/>
            <person name="Tidwell J."/>
            <person name="Bellgard S.E."/>
            <person name="Bellgard M.I."/>
        </authorList>
    </citation>
    <scope>NUCLEOTIDE SEQUENCE</scope>
    <source>
        <tissue evidence="2">Shoot tissue taken approximately 20 cm above the soil surface</tissue>
    </source>
</reference>
<dbReference type="AlphaFoldDB" id="A0A0A9B4P5"/>
<name>A0A0A9B4P5_ARUDO</name>